<reference evidence="8" key="1">
    <citation type="submission" date="2018-12" db="EMBL/GenBank/DDBJ databases">
        <authorList>
            <person name="Yazar S."/>
        </authorList>
    </citation>
    <scope>NUCLEOTIDE SEQUENCE [LARGE SCALE GENOMIC DNA]</scope>
</reference>
<evidence type="ECO:0000256" key="2">
    <source>
        <dbReference type="ARBA" id="ARBA00005787"/>
    </source>
</evidence>
<dbReference type="AlphaFoldDB" id="A0A4X2MCW0"/>
<evidence type="ECO:0000256" key="4">
    <source>
        <dbReference type="ARBA" id="ARBA00022989"/>
    </source>
</evidence>
<dbReference type="Proteomes" id="UP000314987">
    <property type="component" value="Unassembled WGS sequence"/>
</dbReference>
<dbReference type="GO" id="GO:0016020">
    <property type="term" value="C:membrane"/>
    <property type="evidence" value="ECO:0007669"/>
    <property type="project" value="UniProtKB-SubCell"/>
</dbReference>
<keyword evidence="3 6" id="KW-0812">Transmembrane</keyword>
<dbReference type="CTD" id="119467"/>
<dbReference type="OrthoDB" id="9450082at2759"/>
<keyword evidence="4 6" id="KW-1133">Transmembrane helix</keyword>
<dbReference type="Pfam" id="PF25807">
    <property type="entry name" value="Clarin-2"/>
    <property type="match status" value="1"/>
</dbReference>
<dbReference type="GeneID" id="114038613"/>
<comment type="similarity">
    <text evidence="2">Belongs to the clarin family.</text>
</comment>
<feature type="transmembrane region" description="Helical" evidence="6">
    <location>
        <begin position="131"/>
        <end position="150"/>
    </location>
</feature>
<reference evidence="7" key="3">
    <citation type="submission" date="2025-09" db="UniProtKB">
        <authorList>
            <consortium name="Ensembl"/>
        </authorList>
    </citation>
    <scope>IDENTIFICATION</scope>
</reference>
<dbReference type="InterPro" id="IPR026748">
    <property type="entry name" value="Clarin"/>
</dbReference>
<evidence type="ECO:0000313" key="7">
    <source>
        <dbReference type="Ensembl" id="ENSVURP00010031767.1"/>
    </source>
</evidence>
<evidence type="ECO:0000313" key="8">
    <source>
        <dbReference type="Proteomes" id="UP000314987"/>
    </source>
</evidence>
<proteinExistence type="inferred from homology"/>
<reference evidence="7" key="2">
    <citation type="submission" date="2025-08" db="UniProtKB">
        <authorList>
            <consortium name="Ensembl"/>
        </authorList>
    </citation>
    <scope>IDENTIFICATION</scope>
</reference>
<dbReference type="Gene3D" id="1.20.140.150">
    <property type="match status" value="1"/>
</dbReference>
<feature type="transmembrane region" description="Helical" evidence="6">
    <location>
        <begin position="180"/>
        <end position="204"/>
    </location>
</feature>
<feature type="transmembrane region" description="Helical" evidence="6">
    <location>
        <begin position="90"/>
        <end position="111"/>
    </location>
</feature>
<sequence length="229" mass="25574">MPTAQKIRMFLAGFVTSLGALATVCVVLITPQWVTGKIKFSDNRFSNGSVLITYGLFRGESTQELDSGLAEPDLTFEVLSKLSNSSQKTLHLLVITLLLFSLSTSLLSSGLTFFNSVSNPYQTWLGPTSIFVWNGLSMTFVVVAMILFAVNTQANNLSGVLSSTLYLMEGYTYGDTTHTYQYSFWLLLLILLLNILTVIVIVFYQKARYHRKQEHQKPMENAPKDGILF</sequence>
<dbReference type="OMA" id="IIIVFYQ"/>
<comment type="subcellular location">
    <subcellularLocation>
        <location evidence="1">Membrane</location>
        <topology evidence="1">Multi-pass membrane protein</topology>
    </subcellularLocation>
</comment>
<evidence type="ECO:0000256" key="5">
    <source>
        <dbReference type="ARBA" id="ARBA00023136"/>
    </source>
</evidence>
<dbReference type="Ensembl" id="ENSVURT00010036179.1">
    <property type="protein sequence ID" value="ENSVURP00010031767.1"/>
    <property type="gene ID" value="ENSVURG00010024273.1"/>
</dbReference>
<protein>
    <submittedName>
        <fullName evidence="7">Clarin 3</fullName>
    </submittedName>
</protein>
<name>A0A4X2MCW0_VOMUR</name>
<evidence type="ECO:0000256" key="6">
    <source>
        <dbReference type="SAM" id="Phobius"/>
    </source>
</evidence>
<dbReference type="PANTHER" id="PTHR31548">
    <property type="entry name" value="CLARIN"/>
    <property type="match status" value="1"/>
</dbReference>
<keyword evidence="8" id="KW-1185">Reference proteome</keyword>
<gene>
    <name evidence="7" type="primary">CLRN3</name>
</gene>
<keyword evidence="5 6" id="KW-0472">Membrane</keyword>
<dbReference type="PANTHER" id="PTHR31548:SF3">
    <property type="entry name" value="CLARIN-3"/>
    <property type="match status" value="1"/>
</dbReference>
<feature type="transmembrane region" description="Helical" evidence="6">
    <location>
        <begin position="12"/>
        <end position="34"/>
    </location>
</feature>
<dbReference type="STRING" id="29139.ENSVURP00010031767"/>
<dbReference type="RefSeq" id="XP_027711750.1">
    <property type="nucleotide sequence ID" value="XM_027855949.1"/>
</dbReference>
<accession>A0A4X2MCW0</accession>
<dbReference type="GeneTree" id="ENSGT00850000132319"/>
<evidence type="ECO:0000256" key="1">
    <source>
        <dbReference type="ARBA" id="ARBA00004141"/>
    </source>
</evidence>
<dbReference type="GO" id="GO:0007605">
    <property type="term" value="P:sensory perception of sound"/>
    <property type="evidence" value="ECO:0007669"/>
    <property type="project" value="UniProtKB-ARBA"/>
</dbReference>
<organism evidence="7 8">
    <name type="scientific">Vombatus ursinus</name>
    <name type="common">Common wombat</name>
    <dbReference type="NCBI Taxonomy" id="29139"/>
    <lineage>
        <taxon>Eukaryota</taxon>
        <taxon>Metazoa</taxon>
        <taxon>Chordata</taxon>
        <taxon>Craniata</taxon>
        <taxon>Vertebrata</taxon>
        <taxon>Euteleostomi</taxon>
        <taxon>Mammalia</taxon>
        <taxon>Metatheria</taxon>
        <taxon>Diprotodontia</taxon>
        <taxon>Vombatidae</taxon>
        <taxon>Vombatus</taxon>
    </lineage>
</organism>
<evidence type="ECO:0000256" key="3">
    <source>
        <dbReference type="ARBA" id="ARBA00022692"/>
    </source>
</evidence>